<protein>
    <submittedName>
        <fullName evidence="1">Uncharacterized protein</fullName>
    </submittedName>
</protein>
<reference evidence="1" key="1">
    <citation type="submission" date="2021-02" db="EMBL/GenBank/DDBJ databases">
        <authorList>
            <person name="Nowell W R."/>
        </authorList>
    </citation>
    <scope>NUCLEOTIDE SEQUENCE</scope>
</reference>
<organism evidence="1 2">
    <name type="scientific">Rotaria magnacalcarata</name>
    <dbReference type="NCBI Taxonomy" id="392030"/>
    <lineage>
        <taxon>Eukaryota</taxon>
        <taxon>Metazoa</taxon>
        <taxon>Spiralia</taxon>
        <taxon>Gnathifera</taxon>
        <taxon>Rotifera</taxon>
        <taxon>Eurotatoria</taxon>
        <taxon>Bdelloidea</taxon>
        <taxon>Philodinida</taxon>
        <taxon>Philodinidae</taxon>
        <taxon>Rotaria</taxon>
    </lineage>
</organism>
<name>A0A8S2RJD2_9BILA</name>
<accession>A0A8S2RJD2</accession>
<gene>
    <name evidence="1" type="ORF">SMN809_LOCUS20644</name>
</gene>
<dbReference type="AlphaFoldDB" id="A0A8S2RJD2"/>
<dbReference type="Proteomes" id="UP000676336">
    <property type="component" value="Unassembled WGS sequence"/>
</dbReference>
<evidence type="ECO:0000313" key="2">
    <source>
        <dbReference type="Proteomes" id="UP000676336"/>
    </source>
</evidence>
<evidence type="ECO:0000313" key="1">
    <source>
        <dbReference type="EMBL" id="CAF4172013.1"/>
    </source>
</evidence>
<dbReference type="EMBL" id="CAJOBI010013605">
    <property type="protein sequence ID" value="CAF4172013.1"/>
    <property type="molecule type" value="Genomic_DNA"/>
</dbReference>
<feature type="non-terminal residue" evidence="1">
    <location>
        <position position="88"/>
    </location>
</feature>
<sequence>MYSCERANIATGSHTKTGPAGYSAYAMGSVNGNCLLEVCLKFEKLDERRELPNVALPPFFSIDATYIQVETDEAAENDTISSRIFSGR</sequence>
<proteinExistence type="predicted"/>
<comment type="caution">
    <text evidence="1">The sequence shown here is derived from an EMBL/GenBank/DDBJ whole genome shotgun (WGS) entry which is preliminary data.</text>
</comment>